<gene>
    <name evidence="3" type="ORF">TSOC_006218</name>
</gene>
<evidence type="ECO:0000313" key="3">
    <source>
        <dbReference type="EMBL" id="PNH07314.1"/>
    </source>
</evidence>
<reference evidence="3 4" key="1">
    <citation type="journal article" date="2017" name="Mol. Biol. Evol.">
        <title>The 4-celled Tetrabaena socialis nuclear genome reveals the essential components for genetic control of cell number at the origin of multicellularity in the volvocine lineage.</title>
        <authorList>
            <person name="Featherston J."/>
            <person name="Arakaki Y."/>
            <person name="Hanschen E.R."/>
            <person name="Ferris P.J."/>
            <person name="Michod R.E."/>
            <person name="Olson B.J.S.C."/>
            <person name="Nozaki H."/>
            <person name="Durand P.M."/>
        </authorList>
    </citation>
    <scope>NUCLEOTIDE SEQUENCE [LARGE SCALE GENOMIC DNA]</scope>
    <source>
        <strain evidence="3 4">NIES-571</strain>
    </source>
</reference>
<keyword evidence="2" id="KW-0732">Signal</keyword>
<accession>A0A2J8A468</accession>
<evidence type="ECO:0000256" key="2">
    <source>
        <dbReference type="SAM" id="SignalP"/>
    </source>
</evidence>
<feature type="region of interest" description="Disordered" evidence="1">
    <location>
        <begin position="222"/>
        <end position="243"/>
    </location>
</feature>
<feature type="signal peptide" evidence="2">
    <location>
        <begin position="1"/>
        <end position="27"/>
    </location>
</feature>
<protein>
    <submittedName>
        <fullName evidence="3">Uncharacterized protein</fullName>
    </submittedName>
</protein>
<keyword evidence="4" id="KW-1185">Reference proteome</keyword>
<name>A0A2J8A468_9CHLO</name>
<evidence type="ECO:0000313" key="4">
    <source>
        <dbReference type="Proteomes" id="UP000236333"/>
    </source>
</evidence>
<dbReference type="OrthoDB" id="543482at2759"/>
<feature type="compositionally biased region" description="Polar residues" evidence="1">
    <location>
        <begin position="228"/>
        <end position="243"/>
    </location>
</feature>
<sequence length="384" mass="40268">MAKAALHGPSLALLISHLLLLPAPAACRYCLSRWRSEADALSATLYKPGPSRHTCGHLQAQLAAAASSSICATRIHAATRVNMTACFASRTRVLLLLAHPGAMPPQQAGALPLYRVRAVGASGIWRERVVHCSGRFALVSLDLTTPGPHSIEVLLQAPAFSFCNLTGSGAALPTSSIPPEAPPMEPWLGFLAAEVAQELAAAEAVVSGADVGRLVWSSDPPTLVPDPQLQQQPTRQISHSRSLSKAAGGRVSAAAEMEAAGVVLPACSGRGLLPGRWEFEQWPAAEADALTRTCVWAPIGSSQAAANNCSRPAIQSDAAASSLRWRPTGCSLVSTASIHPPAACLAPGRKLCTLGDSHSRYLAYALDAWATNYTNPADMDCRSW</sequence>
<dbReference type="AlphaFoldDB" id="A0A2J8A468"/>
<feature type="chain" id="PRO_5014456233" evidence="2">
    <location>
        <begin position="28"/>
        <end position="384"/>
    </location>
</feature>
<comment type="caution">
    <text evidence="3">The sequence shown here is derived from an EMBL/GenBank/DDBJ whole genome shotgun (WGS) entry which is preliminary data.</text>
</comment>
<dbReference type="Proteomes" id="UP000236333">
    <property type="component" value="Unassembled WGS sequence"/>
</dbReference>
<dbReference type="EMBL" id="PGGS01000186">
    <property type="protein sequence ID" value="PNH07314.1"/>
    <property type="molecule type" value="Genomic_DNA"/>
</dbReference>
<organism evidence="3 4">
    <name type="scientific">Tetrabaena socialis</name>
    <dbReference type="NCBI Taxonomy" id="47790"/>
    <lineage>
        <taxon>Eukaryota</taxon>
        <taxon>Viridiplantae</taxon>
        <taxon>Chlorophyta</taxon>
        <taxon>core chlorophytes</taxon>
        <taxon>Chlorophyceae</taxon>
        <taxon>CS clade</taxon>
        <taxon>Chlamydomonadales</taxon>
        <taxon>Tetrabaenaceae</taxon>
        <taxon>Tetrabaena</taxon>
    </lineage>
</organism>
<evidence type="ECO:0000256" key="1">
    <source>
        <dbReference type="SAM" id="MobiDB-lite"/>
    </source>
</evidence>
<proteinExistence type="predicted"/>